<keyword evidence="2" id="KW-0812">Transmembrane</keyword>
<dbReference type="Proteomes" id="UP000094622">
    <property type="component" value="Unassembled WGS sequence"/>
</dbReference>
<dbReference type="Pfam" id="PF01145">
    <property type="entry name" value="Band_7"/>
    <property type="match status" value="1"/>
</dbReference>
<dbReference type="PANTHER" id="PTHR43327">
    <property type="entry name" value="STOMATIN-LIKE PROTEIN 2, MITOCHONDRIAL"/>
    <property type="match status" value="1"/>
</dbReference>
<gene>
    <name evidence="4" type="ORF">A6302_03964</name>
</gene>
<evidence type="ECO:0000256" key="1">
    <source>
        <dbReference type="ARBA" id="ARBA00004167"/>
    </source>
</evidence>
<dbReference type="SUPFAM" id="SSF117892">
    <property type="entry name" value="Band 7/SPFH domain"/>
    <property type="match status" value="1"/>
</dbReference>
<comment type="caution">
    <text evidence="4">The sequence shown here is derived from an EMBL/GenBank/DDBJ whole genome shotgun (WGS) entry which is preliminary data.</text>
</comment>
<dbReference type="PATRIC" id="fig|1439726.3.peg.4184"/>
<proteinExistence type="predicted"/>
<dbReference type="InterPro" id="IPR050710">
    <property type="entry name" value="Band7/mec-2_domain"/>
</dbReference>
<feature type="domain" description="Band 7" evidence="3">
    <location>
        <begin position="28"/>
        <end position="101"/>
    </location>
</feature>
<name>A0A1E3GXE9_9HYPH</name>
<sequence>MYGFSGFDIFVLVLVVLVVITLFAGIKQVPQGFNHTVERFGRYTRTLRPGLNFIVPYIDAIGARLNMMEQVLDVPSQEIITRDNATCTVDGVTFYQVLDAPGRPTRSAASKTRSSTSP</sequence>
<dbReference type="InterPro" id="IPR036013">
    <property type="entry name" value="Band_7/SPFH_dom_sf"/>
</dbReference>
<dbReference type="AlphaFoldDB" id="A0A1E3GXE9"/>
<feature type="transmembrane region" description="Helical" evidence="2">
    <location>
        <begin position="6"/>
        <end position="26"/>
    </location>
</feature>
<dbReference type="InterPro" id="IPR001107">
    <property type="entry name" value="Band_7"/>
</dbReference>
<dbReference type="PANTHER" id="PTHR43327:SF10">
    <property type="entry name" value="STOMATIN-LIKE PROTEIN 2, MITOCHONDRIAL"/>
    <property type="match status" value="1"/>
</dbReference>
<evidence type="ECO:0000313" key="4">
    <source>
        <dbReference type="EMBL" id="ODN68732.1"/>
    </source>
</evidence>
<dbReference type="GO" id="GO:0016020">
    <property type="term" value="C:membrane"/>
    <property type="evidence" value="ECO:0007669"/>
    <property type="project" value="UniProtKB-SubCell"/>
</dbReference>
<organism evidence="4 5">
    <name type="scientific">Methylobrevis pamukkalensis</name>
    <dbReference type="NCBI Taxonomy" id="1439726"/>
    <lineage>
        <taxon>Bacteria</taxon>
        <taxon>Pseudomonadati</taxon>
        <taxon>Pseudomonadota</taxon>
        <taxon>Alphaproteobacteria</taxon>
        <taxon>Hyphomicrobiales</taxon>
        <taxon>Pleomorphomonadaceae</taxon>
        <taxon>Methylobrevis</taxon>
    </lineage>
</organism>
<protein>
    <submittedName>
        <fullName evidence="4">SPFH domain / Band 7 family protein</fullName>
    </submittedName>
</protein>
<comment type="subcellular location">
    <subcellularLocation>
        <location evidence="1">Membrane</location>
        <topology evidence="1">Single-pass membrane protein</topology>
    </subcellularLocation>
</comment>
<keyword evidence="5" id="KW-1185">Reference proteome</keyword>
<accession>A0A1E3GXE9</accession>
<dbReference type="EMBL" id="MCRJ01000139">
    <property type="protein sequence ID" value="ODN68732.1"/>
    <property type="molecule type" value="Genomic_DNA"/>
</dbReference>
<evidence type="ECO:0000256" key="2">
    <source>
        <dbReference type="SAM" id="Phobius"/>
    </source>
</evidence>
<evidence type="ECO:0000313" key="5">
    <source>
        <dbReference type="Proteomes" id="UP000094622"/>
    </source>
</evidence>
<evidence type="ECO:0000259" key="3">
    <source>
        <dbReference type="Pfam" id="PF01145"/>
    </source>
</evidence>
<reference evidence="4 5" key="1">
    <citation type="submission" date="2016-07" db="EMBL/GenBank/DDBJ databases">
        <title>Draft Genome Sequence of Methylobrevis pamukkalensis PK2.</title>
        <authorList>
            <person name="Vasilenko O.V."/>
            <person name="Doronina N.V."/>
            <person name="Shmareva M.N."/>
            <person name="Tarlachkov S.V."/>
            <person name="Mustakhimov I."/>
            <person name="Trotsenko Y.A."/>
        </authorList>
    </citation>
    <scope>NUCLEOTIDE SEQUENCE [LARGE SCALE GENOMIC DNA]</scope>
    <source>
        <strain evidence="4 5">PK2</strain>
    </source>
</reference>
<dbReference type="Gene3D" id="3.30.479.30">
    <property type="entry name" value="Band 7 domain"/>
    <property type="match status" value="1"/>
</dbReference>
<keyword evidence="2" id="KW-1133">Transmembrane helix</keyword>
<keyword evidence="2" id="KW-0472">Membrane</keyword>